<keyword evidence="6" id="KW-1133">Transmembrane helix</keyword>
<evidence type="ECO:0000256" key="1">
    <source>
        <dbReference type="ARBA" id="ARBA00004323"/>
    </source>
</evidence>
<evidence type="ECO:0000256" key="5">
    <source>
        <dbReference type="ARBA" id="ARBA00023034"/>
    </source>
</evidence>
<gene>
    <name evidence="8" type="ORF">POPTR_001G381900</name>
</gene>
<dbReference type="InterPro" id="IPR004263">
    <property type="entry name" value="Exostosin"/>
</dbReference>
<evidence type="ECO:0000256" key="2">
    <source>
        <dbReference type="ARBA" id="ARBA00010271"/>
    </source>
</evidence>
<dbReference type="Gramene" id="Potri.001G381900.1.v4.1">
    <property type="protein sequence ID" value="Potri.001G381900.1.v4.1"/>
    <property type="gene ID" value="Potri.001G381900.v4.1"/>
</dbReference>
<dbReference type="GO" id="GO:0000139">
    <property type="term" value="C:Golgi membrane"/>
    <property type="evidence" value="ECO:0007669"/>
    <property type="project" value="UniProtKB-SubCell"/>
</dbReference>
<dbReference type="OrthoDB" id="1924787at2759"/>
<dbReference type="PANTHER" id="PTHR11062:SF255">
    <property type="entry name" value="XYLOGLUCAN GALACTOSYLTRANSFERASE GT17-RELATED"/>
    <property type="match status" value="1"/>
</dbReference>
<evidence type="ECO:0000256" key="6">
    <source>
        <dbReference type="SAM" id="Phobius"/>
    </source>
</evidence>
<feature type="transmembrane region" description="Helical" evidence="6">
    <location>
        <begin position="38"/>
        <end position="58"/>
    </location>
</feature>
<name>A0A2K2CA99_POPTR</name>
<dbReference type="GO" id="GO:0016757">
    <property type="term" value="F:glycosyltransferase activity"/>
    <property type="evidence" value="ECO:0007669"/>
    <property type="project" value="UniProtKB-KW"/>
</dbReference>
<keyword evidence="5" id="KW-0333">Golgi apparatus</keyword>
<keyword evidence="6" id="KW-0472">Membrane</keyword>
<dbReference type="OMA" id="PSACHEP"/>
<dbReference type="Proteomes" id="UP000006729">
    <property type="component" value="Chromosome 1"/>
</dbReference>
<protein>
    <recommendedName>
        <fullName evidence="7">Exostosin GT47 domain-containing protein</fullName>
    </recommendedName>
</protein>
<keyword evidence="9" id="KW-1185">Reference proteome</keyword>
<dbReference type="InParanoid" id="A0A2K2CA99"/>
<evidence type="ECO:0000313" key="8">
    <source>
        <dbReference type="EMBL" id="PNT58956.1"/>
    </source>
</evidence>
<evidence type="ECO:0000313" key="9">
    <source>
        <dbReference type="Proteomes" id="UP000006729"/>
    </source>
</evidence>
<proteinExistence type="inferred from homology"/>
<keyword evidence="6" id="KW-0812">Transmembrane</keyword>
<keyword evidence="3" id="KW-0808">Transferase</keyword>
<sequence>MVVKKKSISSASPWTEKGKYSKTNEIHYSFLKPQLRHALLLCFLLSVWFVILRCFLLSSSTSENNIEKLNVDEKAPKTTSKSSAISKCEGGMSVYLYDMPAEFNKGLLKDCSHLNPYTDMCPHVANRGLGQPLSYMAESAVATTWFATHQFIAEMIFHARMENHPCRVLDPINAKLFYVPFYGGLDASSKFHDANLTARDELAVRLADYLRSKPWWERHHGKDHFLVLGRTAWDFLRRNNNFGNSLLNLPDVQNMSVLTVERNPWDRVHNQHGIPYPSYFHPYTSHEMMTWQNKMRQSSRPHLFSFIGGPRRGVEKAAVRDELIRQCSESGRCKLLKCGKGPSKCHYPIEVLKVMSQSQFCLQAPGDSFTRRSTFDSVLAGCIPVFFSPHTVYTQYEWFFPAGDAREYSVYIDENALKTGNGSKRVVSIEEELFKIEREQVERMRSAVINLMPRLTYAHPNATDLGFQDAVDVALEALWAKRLKLNV</sequence>
<reference evidence="8 9" key="1">
    <citation type="journal article" date="2006" name="Science">
        <title>The genome of black cottonwood, Populus trichocarpa (Torr. &amp; Gray).</title>
        <authorList>
            <person name="Tuskan G.A."/>
            <person name="Difazio S."/>
            <person name="Jansson S."/>
            <person name="Bohlmann J."/>
            <person name="Grigoriev I."/>
            <person name="Hellsten U."/>
            <person name="Putnam N."/>
            <person name="Ralph S."/>
            <person name="Rombauts S."/>
            <person name="Salamov A."/>
            <person name="Schein J."/>
            <person name="Sterck L."/>
            <person name="Aerts A."/>
            <person name="Bhalerao R.R."/>
            <person name="Bhalerao R.P."/>
            <person name="Blaudez D."/>
            <person name="Boerjan W."/>
            <person name="Brun A."/>
            <person name="Brunner A."/>
            <person name="Busov V."/>
            <person name="Campbell M."/>
            <person name="Carlson J."/>
            <person name="Chalot M."/>
            <person name="Chapman J."/>
            <person name="Chen G.L."/>
            <person name="Cooper D."/>
            <person name="Coutinho P.M."/>
            <person name="Couturier J."/>
            <person name="Covert S."/>
            <person name="Cronk Q."/>
            <person name="Cunningham R."/>
            <person name="Davis J."/>
            <person name="Degroeve S."/>
            <person name="Dejardin A."/>
            <person name="Depamphilis C."/>
            <person name="Detter J."/>
            <person name="Dirks B."/>
            <person name="Dubchak I."/>
            <person name="Duplessis S."/>
            <person name="Ehlting J."/>
            <person name="Ellis B."/>
            <person name="Gendler K."/>
            <person name="Goodstein D."/>
            <person name="Gribskov M."/>
            <person name="Grimwood J."/>
            <person name="Groover A."/>
            <person name="Gunter L."/>
            <person name="Hamberger B."/>
            <person name="Heinze B."/>
            <person name="Helariutta Y."/>
            <person name="Henrissat B."/>
            <person name="Holligan D."/>
            <person name="Holt R."/>
            <person name="Huang W."/>
            <person name="Islam-Faridi N."/>
            <person name="Jones S."/>
            <person name="Jones-Rhoades M."/>
            <person name="Jorgensen R."/>
            <person name="Joshi C."/>
            <person name="Kangasjarvi J."/>
            <person name="Karlsson J."/>
            <person name="Kelleher C."/>
            <person name="Kirkpatrick R."/>
            <person name="Kirst M."/>
            <person name="Kohler A."/>
            <person name="Kalluri U."/>
            <person name="Larimer F."/>
            <person name="Leebens-Mack J."/>
            <person name="Leple J.C."/>
            <person name="Locascio P."/>
            <person name="Lou Y."/>
            <person name="Lucas S."/>
            <person name="Martin F."/>
            <person name="Montanini B."/>
            <person name="Napoli C."/>
            <person name="Nelson D.R."/>
            <person name="Nelson C."/>
            <person name="Nieminen K."/>
            <person name="Nilsson O."/>
            <person name="Pereda V."/>
            <person name="Peter G."/>
            <person name="Philippe R."/>
            <person name="Pilate G."/>
            <person name="Poliakov A."/>
            <person name="Razumovskaya J."/>
            <person name="Richardson P."/>
            <person name="Rinaldi C."/>
            <person name="Ritland K."/>
            <person name="Rouze P."/>
            <person name="Ryaboy D."/>
            <person name="Schmutz J."/>
            <person name="Schrader J."/>
            <person name="Segerman B."/>
            <person name="Shin H."/>
            <person name="Siddiqui A."/>
            <person name="Sterky F."/>
            <person name="Terry A."/>
            <person name="Tsai C.J."/>
            <person name="Uberbacher E."/>
            <person name="Unneberg P."/>
            <person name="Vahala J."/>
            <person name="Wall K."/>
            <person name="Wessler S."/>
            <person name="Yang G."/>
            <person name="Yin T."/>
            <person name="Douglas C."/>
            <person name="Marra M."/>
            <person name="Sandberg G."/>
            <person name="Van de Peer Y."/>
            <person name="Rokhsar D."/>
        </authorList>
    </citation>
    <scope>NUCLEOTIDE SEQUENCE [LARGE SCALE GENOMIC DNA]</scope>
    <source>
        <strain evidence="9">cv. Nisqually</strain>
    </source>
</reference>
<evidence type="ECO:0000256" key="4">
    <source>
        <dbReference type="ARBA" id="ARBA00022968"/>
    </source>
</evidence>
<comment type="subcellular location">
    <subcellularLocation>
        <location evidence="1">Golgi apparatus membrane</location>
        <topology evidence="1">Single-pass type II membrane protein</topology>
    </subcellularLocation>
</comment>
<dbReference type="EMBL" id="CM009290">
    <property type="protein sequence ID" value="PNT58956.1"/>
    <property type="molecule type" value="Genomic_DNA"/>
</dbReference>
<dbReference type="STRING" id="3694.A0A2K2CA99"/>
<dbReference type="InterPro" id="IPR040911">
    <property type="entry name" value="Exostosin_GT47"/>
</dbReference>
<dbReference type="AlphaFoldDB" id="A0A2K2CA99"/>
<accession>A0A2K2CA99</accession>
<evidence type="ECO:0000259" key="7">
    <source>
        <dbReference type="Pfam" id="PF03016"/>
    </source>
</evidence>
<comment type="similarity">
    <text evidence="2">Belongs to the glycosyltransferase 47 family.</text>
</comment>
<dbReference type="Pfam" id="PF03016">
    <property type="entry name" value="Exostosin_GT47"/>
    <property type="match status" value="1"/>
</dbReference>
<organism evidence="8 9">
    <name type="scientific">Populus trichocarpa</name>
    <name type="common">Western balsam poplar</name>
    <name type="synonym">Populus balsamifera subsp. trichocarpa</name>
    <dbReference type="NCBI Taxonomy" id="3694"/>
    <lineage>
        <taxon>Eukaryota</taxon>
        <taxon>Viridiplantae</taxon>
        <taxon>Streptophyta</taxon>
        <taxon>Embryophyta</taxon>
        <taxon>Tracheophyta</taxon>
        <taxon>Spermatophyta</taxon>
        <taxon>Magnoliopsida</taxon>
        <taxon>eudicotyledons</taxon>
        <taxon>Gunneridae</taxon>
        <taxon>Pentapetalae</taxon>
        <taxon>rosids</taxon>
        <taxon>fabids</taxon>
        <taxon>Malpighiales</taxon>
        <taxon>Salicaceae</taxon>
        <taxon>Saliceae</taxon>
        <taxon>Populus</taxon>
    </lineage>
</organism>
<dbReference type="PANTHER" id="PTHR11062">
    <property type="entry name" value="EXOSTOSIN HEPARAN SULFATE GLYCOSYLTRANSFERASE -RELATED"/>
    <property type="match status" value="1"/>
</dbReference>
<evidence type="ECO:0000256" key="3">
    <source>
        <dbReference type="ARBA" id="ARBA00022676"/>
    </source>
</evidence>
<keyword evidence="3" id="KW-0328">Glycosyltransferase</keyword>
<feature type="domain" description="Exostosin GT47" evidence="7">
    <location>
        <begin position="90"/>
        <end position="418"/>
    </location>
</feature>
<keyword evidence="4" id="KW-0735">Signal-anchor</keyword>